<keyword evidence="7" id="KW-0677">Repeat</keyword>
<feature type="transmembrane region" description="Helical" evidence="14">
    <location>
        <begin position="278"/>
        <end position="298"/>
    </location>
</feature>
<evidence type="ECO:0000256" key="4">
    <source>
        <dbReference type="ARBA" id="ARBA00022581"/>
    </source>
</evidence>
<feature type="chain" id="PRO_5001506600" description="Gnk2-homologous domain-containing protein" evidence="15">
    <location>
        <begin position="28"/>
        <end position="313"/>
    </location>
</feature>
<dbReference type="STRING" id="4155.A0A022PR55"/>
<comment type="subcellular location">
    <subcellularLocation>
        <location evidence="12">Cell junction</location>
        <location evidence="12">Plasmodesma</location>
    </subcellularLocation>
    <subcellularLocation>
        <location evidence="1">Cell membrane</location>
        <topology evidence="1">Single-pass type I membrane protein</topology>
    </subcellularLocation>
</comment>
<protein>
    <recommendedName>
        <fullName evidence="16">Gnk2-homologous domain-containing protein</fullName>
    </recommendedName>
</protein>
<dbReference type="PANTHER" id="PTHR32080:SF36">
    <property type="entry name" value="PLASMODESMATA-LOCATED PROTEIN 1"/>
    <property type="match status" value="1"/>
</dbReference>
<evidence type="ECO:0000256" key="13">
    <source>
        <dbReference type="ARBA" id="ARBA00038393"/>
    </source>
</evidence>
<organism evidence="17 18">
    <name type="scientific">Erythranthe guttata</name>
    <name type="common">Yellow monkey flower</name>
    <name type="synonym">Mimulus guttatus</name>
    <dbReference type="NCBI Taxonomy" id="4155"/>
    <lineage>
        <taxon>Eukaryota</taxon>
        <taxon>Viridiplantae</taxon>
        <taxon>Streptophyta</taxon>
        <taxon>Embryophyta</taxon>
        <taxon>Tracheophyta</taxon>
        <taxon>Spermatophyta</taxon>
        <taxon>Magnoliopsida</taxon>
        <taxon>eudicotyledons</taxon>
        <taxon>Gunneridae</taxon>
        <taxon>Pentapetalae</taxon>
        <taxon>asterids</taxon>
        <taxon>lamiids</taxon>
        <taxon>Lamiales</taxon>
        <taxon>Phrymaceae</taxon>
        <taxon>Erythranthe</taxon>
    </lineage>
</organism>
<feature type="signal peptide" evidence="15">
    <location>
        <begin position="1"/>
        <end position="27"/>
    </location>
</feature>
<evidence type="ECO:0000256" key="7">
    <source>
        <dbReference type="ARBA" id="ARBA00022737"/>
    </source>
</evidence>
<dbReference type="GO" id="GO:0046739">
    <property type="term" value="P:transport of virus in multicellular host"/>
    <property type="evidence" value="ECO:0000318"/>
    <property type="project" value="GO_Central"/>
</dbReference>
<dbReference type="FunFam" id="3.30.430.20:FF:000001">
    <property type="entry name" value="cysteine-rich repeat secretory protein 3"/>
    <property type="match status" value="1"/>
</dbReference>
<dbReference type="GO" id="GO:0010497">
    <property type="term" value="P:plasmodesmata-mediated intercellular transport"/>
    <property type="evidence" value="ECO:0000318"/>
    <property type="project" value="GO_Central"/>
</dbReference>
<evidence type="ECO:0000256" key="12">
    <source>
        <dbReference type="ARBA" id="ARBA00024184"/>
    </source>
</evidence>
<keyword evidence="2" id="KW-0813">Transport</keyword>
<reference evidence="17 18" key="1">
    <citation type="journal article" date="2013" name="Proc. Natl. Acad. Sci. U.S.A.">
        <title>Fine-scale variation in meiotic recombination in Mimulus inferred from population shotgun sequencing.</title>
        <authorList>
            <person name="Hellsten U."/>
            <person name="Wright K.M."/>
            <person name="Jenkins J."/>
            <person name="Shu S."/>
            <person name="Yuan Y."/>
            <person name="Wessler S.R."/>
            <person name="Schmutz J."/>
            <person name="Willis J.H."/>
            <person name="Rokhsar D.S."/>
        </authorList>
    </citation>
    <scope>NUCLEOTIDE SEQUENCE [LARGE SCALE GENOMIC DNA]</scope>
    <source>
        <strain evidence="18">cv. DUN x IM62</strain>
    </source>
</reference>
<keyword evidence="18" id="KW-1185">Reference proteome</keyword>
<evidence type="ECO:0000259" key="16">
    <source>
        <dbReference type="PROSITE" id="PS51473"/>
    </source>
</evidence>
<keyword evidence="4" id="KW-0945">Host-virus interaction</keyword>
<feature type="domain" description="Gnk2-homologous" evidence="16">
    <location>
        <begin position="31"/>
        <end position="133"/>
    </location>
</feature>
<sequence length="313" mass="33174">MGRRRSSQCQLILFVVLALFSIGGFSAADYTNLVFKGCADQNFHDFNGLYKQTLKTLFDDLTSKSSAVKFYKTTSGDGAAINGLFQCRGDLSNEDCYRCMKRAPEMASKLCGEALAARVQLTGCYLRYEISGFRQVSGTELLYKVCGSTRASGDGFGDKLDTALAEIAKGVAASGNGSGFYAGEFQSVYVLGQCEGDLGGGDCVNCVKRAADTAKSECGGGGGAVSAQMYFQRCYISYTYYPGGGVPGNDQKSLSSSSVNLKLNKLQGTGKNSTEKTVAIAMGGLVSVGLVMACLLFTKSAFKKRTPSYKYGG</sequence>
<evidence type="ECO:0000256" key="15">
    <source>
        <dbReference type="SAM" id="SignalP"/>
    </source>
</evidence>
<evidence type="ECO:0000256" key="2">
    <source>
        <dbReference type="ARBA" id="ARBA00022448"/>
    </source>
</evidence>
<evidence type="ECO:0000313" key="18">
    <source>
        <dbReference type="Proteomes" id="UP000030748"/>
    </source>
</evidence>
<name>A0A022PR55_ERYGU</name>
<dbReference type="GO" id="GO:0005886">
    <property type="term" value="C:plasma membrane"/>
    <property type="evidence" value="ECO:0007669"/>
    <property type="project" value="UniProtKB-SubCell"/>
</dbReference>
<dbReference type="Gene3D" id="3.30.430.20">
    <property type="entry name" value="Gnk2 domain, C-X8-C-X2-C motif"/>
    <property type="match status" value="2"/>
</dbReference>
<evidence type="ECO:0000256" key="3">
    <source>
        <dbReference type="ARBA" id="ARBA00022475"/>
    </source>
</evidence>
<dbReference type="PANTHER" id="PTHR32080">
    <property type="entry name" value="ANTIFUNGAL PROTEIN GINKBILOBIN-2-LIKE"/>
    <property type="match status" value="1"/>
</dbReference>
<keyword evidence="3" id="KW-1003">Cell membrane</keyword>
<dbReference type="Pfam" id="PF01657">
    <property type="entry name" value="Stress-antifung"/>
    <property type="match status" value="2"/>
</dbReference>
<dbReference type="EMBL" id="KI632344">
    <property type="protein sequence ID" value="EYU17944.1"/>
    <property type="molecule type" value="Genomic_DNA"/>
</dbReference>
<dbReference type="InterPro" id="IPR051378">
    <property type="entry name" value="Cell2Cell_Antifungal"/>
</dbReference>
<evidence type="ECO:0000256" key="6">
    <source>
        <dbReference type="ARBA" id="ARBA00022729"/>
    </source>
</evidence>
<evidence type="ECO:0000256" key="11">
    <source>
        <dbReference type="ARBA" id="ARBA00023157"/>
    </source>
</evidence>
<feature type="domain" description="Gnk2-homologous" evidence="16">
    <location>
        <begin position="138"/>
        <end position="243"/>
    </location>
</feature>
<dbReference type="InterPro" id="IPR038408">
    <property type="entry name" value="GNK2_sf"/>
</dbReference>
<keyword evidence="6 15" id="KW-0732">Signal</keyword>
<gene>
    <name evidence="17" type="ORF">MIMGU_mgv1a020216mg</name>
</gene>
<evidence type="ECO:0000256" key="14">
    <source>
        <dbReference type="SAM" id="Phobius"/>
    </source>
</evidence>
<keyword evidence="8" id="KW-0965">Cell junction</keyword>
<keyword evidence="11" id="KW-1015">Disulfide bond</keyword>
<keyword evidence="5 14" id="KW-0812">Transmembrane</keyword>
<evidence type="ECO:0000256" key="9">
    <source>
        <dbReference type="ARBA" id="ARBA00022989"/>
    </source>
</evidence>
<keyword evidence="10 14" id="KW-0472">Membrane</keyword>
<dbReference type="PROSITE" id="PS51473">
    <property type="entry name" value="GNK2"/>
    <property type="match status" value="2"/>
</dbReference>
<dbReference type="InterPro" id="IPR002902">
    <property type="entry name" value="GNK2"/>
</dbReference>
<dbReference type="AlphaFoldDB" id="A0A022PR55"/>
<evidence type="ECO:0000256" key="10">
    <source>
        <dbReference type="ARBA" id="ARBA00023136"/>
    </source>
</evidence>
<evidence type="ECO:0000256" key="5">
    <source>
        <dbReference type="ARBA" id="ARBA00022692"/>
    </source>
</evidence>
<dbReference type="eggNOG" id="ENOG502QWKZ">
    <property type="taxonomic scope" value="Eukaryota"/>
</dbReference>
<dbReference type="GO" id="GO:0009506">
    <property type="term" value="C:plasmodesma"/>
    <property type="evidence" value="ECO:0000318"/>
    <property type="project" value="GO_Central"/>
</dbReference>
<keyword evidence="9 14" id="KW-1133">Transmembrane helix</keyword>
<evidence type="ECO:0000256" key="1">
    <source>
        <dbReference type="ARBA" id="ARBA00004251"/>
    </source>
</evidence>
<comment type="similarity">
    <text evidence="13">Belongs to the cysteine-rich repeat secretory protein family. Plasmodesmata-located proteins (PDLD) subfamily.</text>
</comment>
<proteinExistence type="inferred from homology"/>
<evidence type="ECO:0000256" key="8">
    <source>
        <dbReference type="ARBA" id="ARBA00022949"/>
    </source>
</evidence>
<dbReference type="CDD" id="cd23509">
    <property type="entry name" value="Gnk2-like"/>
    <property type="match status" value="2"/>
</dbReference>
<accession>A0A022PR55</accession>
<dbReference type="Proteomes" id="UP000030748">
    <property type="component" value="Unassembled WGS sequence"/>
</dbReference>
<evidence type="ECO:0000313" key="17">
    <source>
        <dbReference type="EMBL" id="EYU17944.1"/>
    </source>
</evidence>